<dbReference type="PANTHER" id="PTHR13693">
    <property type="entry name" value="CLASS II AMINOTRANSFERASE/8-AMINO-7-OXONONANOATE SYNTHASE"/>
    <property type="match status" value="1"/>
</dbReference>
<dbReference type="Gene3D" id="3.90.1150.10">
    <property type="entry name" value="Aspartate Aminotransferase, domain 1"/>
    <property type="match status" value="1"/>
</dbReference>
<protein>
    <submittedName>
        <fullName evidence="4">7-keto-8-aminopelargonate synthetase-like enzyme</fullName>
    </submittedName>
</protein>
<reference evidence="4 5" key="1">
    <citation type="submission" date="2018-10" db="EMBL/GenBank/DDBJ databases">
        <title>Genomic Encyclopedia of Archaeal and Bacterial Type Strains, Phase II (KMG-II): from individual species to whole genera.</title>
        <authorList>
            <person name="Goeker M."/>
        </authorList>
    </citation>
    <scope>NUCLEOTIDE SEQUENCE [LARGE SCALE GENOMIC DNA]</scope>
    <source>
        <strain evidence="4 5">DSM 25230</strain>
    </source>
</reference>
<dbReference type="Gene3D" id="3.40.640.10">
    <property type="entry name" value="Type I PLP-dependent aspartate aminotransferase-like (Major domain)"/>
    <property type="match status" value="1"/>
</dbReference>
<keyword evidence="5" id="KW-1185">Reference proteome</keyword>
<dbReference type="AlphaFoldDB" id="A0A495DTF7"/>
<dbReference type="InterPro" id="IPR015421">
    <property type="entry name" value="PyrdxlP-dep_Trfase_major"/>
</dbReference>
<dbReference type="SUPFAM" id="SSF53383">
    <property type="entry name" value="PLP-dependent transferases"/>
    <property type="match status" value="1"/>
</dbReference>
<dbReference type="EMBL" id="RBIQ01000010">
    <property type="protein sequence ID" value="RKR07922.1"/>
    <property type="molecule type" value="Genomic_DNA"/>
</dbReference>
<keyword evidence="2" id="KW-0808">Transferase</keyword>
<accession>A0A495DTF7</accession>
<gene>
    <name evidence="4" type="ORF">CLV91_2683</name>
</gene>
<dbReference type="InterPro" id="IPR050087">
    <property type="entry name" value="AON_synthase_class-II"/>
</dbReference>
<dbReference type="PANTHER" id="PTHR13693:SF100">
    <property type="entry name" value="8-AMINO-7-OXONONANOATE SYNTHASE"/>
    <property type="match status" value="1"/>
</dbReference>
<sequence length="351" mass="39522">MEHYIDSYPGREISIDSVSHLYFGGTSYLGLQTNKDFQEIFISNVKKYGTNYGASRKSNVRFSVYDETEKYLATTVDSEACITMSSGYLAGQLVADYYNSPKHKLFYTPNTHCAVKQNNTATYKSYGQLQQDVYEHIQDNSKKTPVILLDSIDFSGHNYPNFESLKKLPIKECILVVDDSHGIGILGENGGGVFQFLKKLKPKELIVCSSLGKGFAIQAGAIFGNKKTIFNLINTPFFGGASPATPANIATLKDAKAIYAISREKLHANTTYFTSKIKRLSYFNFMKGHPSFTFTNEKLTNYLMQNKVIVTNFNYPNKNSPLMSRIVINALHLKNDIDFLIKCLYKFSEEN</sequence>
<evidence type="ECO:0000313" key="4">
    <source>
        <dbReference type="EMBL" id="RKR07922.1"/>
    </source>
</evidence>
<evidence type="ECO:0000256" key="2">
    <source>
        <dbReference type="ARBA" id="ARBA00022679"/>
    </source>
</evidence>
<evidence type="ECO:0000256" key="3">
    <source>
        <dbReference type="ARBA" id="ARBA00022898"/>
    </source>
</evidence>
<proteinExistence type="predicted"/>
<dbReference type="InterPro" id="IPR015422">
    <property type="entry name" value="PyrdxlP-dep_Trfase_small"/>
</dbReference>
<dbReference type="RefSeq" id="WP_121068695.1">
    <property type="nucleotide sequence ID" value="NZ_RBIQ01000010.1"/>
</dbReference>
<dbReference type="GO" id="GO:0009102">
    <property type="term" value="P:biotin biosynthetic process"/>
    <property type="evidence" value="ECO:0007669"/>
    <property type="project" value="TreeGrafter"/>
</dbReference>
<evidence type="ECO:0000256" key="1">
    <source>
        <dbReference type="ARBA" id="ARBA00001933"/>
    </source>
</evidence>
<dbReference type="Proteomes" id="UP000269412">
    <property type="component" value="Unassembled WGS sequence"/>
</dbReference>
<name>A0A495DTF7_9FLAO</name>
<dbReference type="InterPro" id="IPR015424">
    <property type="entry name" value="PyrdxlP-dep_Trfase"/>
</dbReference>
<comment type="cofactor">
    <cofactor evidence="1">
        <name>pyridoxal 5'-phosphate</name>
        <dbReference type="ChEBI" id="CHEBI:597326"/>
    </cofactor>
</comment>
<organism evidence="4 5">
    <name type="scientific">Maribacter vaceletii</name>
    <dbReference type="NCBI Taxonomy" id="1206816"/>
    <lineage>
        <taxon>Bacteria</taxon>
        <taxon>Pseudomonadati</taxon>
        <taxon>Bacteroidota</taxon>
        <taxon>Flavobacteriia</taxon>
        <taxon>Flavobacteriales</taxon>
        <taxon>Flavobacteriaceae</taxon>
        <taxon>Maribacter</taxon>
    </lineage>
</organism>
<comment type="caution">
    <text evidence="4">The sequence shown here is derived from an EMBL/GenBank/DDBJ whole genome shotgun (WGS) entry which is preliminary data.</text>
</comment>
<keyword evidence="3" id="KW-0663">Pyridoxal phosphate</keyword>
<dbReference type="OrthoDB" id="846426at2"/>
<evidence type="ECO:0000313" key="5">
    <source>
        <dbReference type="Proteomes" id="UP000269412"/>
    </source>
</evidence>
<dbReference type="GO" id="GO:0008710">
    <property type="term" value="F:8-amino-7-oxononanoate synthase activity"/>
    <property type="evidence" value="ECO:0007669"/>
    <property type="project" value="TreeGrafter"/>
</dbReference>